<dbReference type="OrthoDB" id="7340239at2"/>
<feature type="domain" description="Lysozyme inhibitor LprI-like N-terminal" evidence="2">
    <location>
        <begin position="19"/>
        <end position="109"/>
    </location>
</feature>
<evidence type="ECO:0000259" key="2">
    <source>
        <dbReference type="Pfam" id="PF07007"/>
    </source>
</evidence>
<dbReference type="InterPro" id="IPR009739">
    <property type="entry name" value="LprI-like_N"/>
</dbReference>
<dbReference type="RefSeq" id="WP_106728994.1">
    <property type="nucleotide sequence ID" value="NZ_PXYG01000002.1"/>
</dbReference>
<evidence type="ECO:0000313" key="3">
    <source>
        <dbReference type="EMBL" id="PSJ46377.1"/>
    </source>
</evidence>
<dbReference type="Proteomes" id="UP000240243">
    <property type="component" value="Unassembled WGS sequence"/>
</dbReference>
<feature type="chain" id="PRO_5015202252" description="Lysozyme inhibitor LprI-like N-terminal domain-containing protein" evidence="1">
    <location>
        <begin position="20"/>
        <end position="118"/>
    </location>
</feature>
<dbReference type="AlphaFoldDB" id="A0A2P7R838"/>
<organism evidence="3 4">
    <name type="scientific">Zobellella endophytica</name>
    <dbReference type="NCBI Taxonomy" id="2116700"/>
    <lineage>
        <taxon>Bacteria</taxon>
        <taxon>Pseudomonadati</taxon>
        <taxon>Pseudomonadota</taxon>
        <taxon>Gammaproteobacteria</taxon>
        <taxon>Aeromonadales</taxon>
        <taxon>Aeromonadaceae</taxon>
        <taxon>Zobellella</taxon>
    </lineage>
</organism>
<name>A0A2P7R838_9GAMM</name>
<protein>
    <recommendedName>
        <fullName evidence="2">Lysozyme inhibitor LprI-like N-terminal domain-containing protein</fullName>
    </recommendedName>
</protein>
<proteinExistence type="predicted"/>
<comment type="caution">
    <text evidence="3">The sequence shown here is derived from an EMBL/GenBank/DDBJ whole genome shotgun (WGS) entry which is preliminary data.</text>
</comment>
<sequence length="118" mass="13296">MKLALPLMCACMALTLATAGYSATQQDMNQAAGRQYEQADQALNQAYVRLMARLDAPRQEKLKLAQRAWLRFRDAQAELVSSAWEGGSIRPLIHGEELIRLTEHRTAELLRLLEEQGD</sequence>
<dbReference type="PANTHER" id="PTHR39176:SF1">
    <property type="entry name" value="PERIPLASMIC PROTEIN"/>
    <property type="match status" value="1"/>
</dbReference>
<gene>
    <name evidence="3" type="ORF">C7H85_06990</name>
</gene>
<accession>A0A2P7R838</accession>
<evidence type="ECO:0000313" key="4">
    <source>
        <dbReference type="Proteomes" id="UP000240243"/>
    </source>
</evidence>
<dbReference type="Gene3D" id="1.20.1270.180">
    <property type="match status" value="1"/>
</dbReference>
<keyword evidence="1" id="KW-0732">Signal</keyword>
<dbReference type="Pfam" id="PF07007">
    <property type="entry name" value="LprI"/>
    <property type="match status" value="1"/>
</dbReference>
<keyword evidence="4" id="KW-1185">Reference proteome</keyword>
<dbReference type="PANTHER" id="PTHR39176">
    <property type="entry name" value="PERIPLASMIC PROTEIN-RELATED"/>
    <property type="match status" value="1"/>
</dbReference>
<feature type="signal peptide" evidence="1">
    <location>
        <begin position="1"/>
        <end position="19"/>
    </location>
</feature>
<reference evidence="3 4" key="1">
    <citation type="submission" date="2018-03" db="EMBL/GenBank/DDBJ databases">
        <title>The draft genome of Zobellella sp. 59N8.</title>
        <authorList>
            <person name="Liu L."/>
            <person name="Li L."/>
            <person name="Zhang X."/>
            <person name="Liang L."/>
            <person name="Wang T."/>
        </authorList>
    </citation>
    <scope>NUCLEOTIDE SEQUENCE [LARGE SCALE GENOMIC DNA]</scope>
    <source>
        <strain evidence="3 4">59N8</strain>
    </source>
</reference>
<dbReference type="EMBL" id="PXYG01000002">
    <property type="protein sequence ID" value="PSJ46377.1"/>
    <property type="molecule type" value="Genomic_DNA"/>
</dbReference>
<evidence type="ECO:0000256" key="1">
    <source>
        <dbReference type="SAM" id="SignalP"/>
    </source>
</evidence>